<evidence type="ECO:0000313" key="3">
    <source>
        <dbReference type="EMBL" id="KAF6038835.1"/>
    </source>
</evidence>
<dbReference type="EMBL" id="VXIV02000343">
    <property type="protein sequence ID" value="KAF6038835.1"/>
    <property type="molecule type" value="Genomic_DNA"/>
</dbReference>
<sequence length="246" mass="27024">MSSMSATAGSRQLTEVDKIAVTLIVVFATLIFAALISVVYWYYSVTIRKKRSKESTYKGSLDFRSLEEMEQEFSLNCFQVLKSLQAVMQILLKDFVTCALTAFISCKARNRHTTVNKDAQSKNPKIPGISSILRQHGPKAISETDTEAKTGTSSALPTSSDDTSLSSADLRVIRQESRGVSSSTRHKISPLVDTHIGSTSSDTGRLEVSAAYLPDTRISTISIDSDSGYDRVLWPDVIDPYHTAKD</sequence>
<keyword evidence="4" id="KW-1185">Reference proteome</keyword>
<evidence type="ECO:0000313" key="4">
    <source>
        <dbReference type="Proteomes" id="UP000593567"/>
    </source>
</evidence>
<proteinExistence type="predicted"/>
<feature type="region of interest" description="Disordered" evidence="1">
    <location>
        <begin position="140"/>
        <end position="166"/>
    </location>
</feature>
<name>A0A7J7KKK5_BUGNE</name>
<keyword evidence="2" id="KW-1133">Transmembrane helix</keyword>
<organism evidence="3 4">
    <name type="scientific">Bugula neritina</name>
    <name type="common">Brown bryozoan</name>
    <name type="synonym">Sertularia neritina</name>
    <dbReference type="NCBI Taxonomy" id="10212"/>
    <lineage>
        <taxon>Eukaryota</taxon>
        <taxon>Metazoa</taxon>
        <taxon>Spiralia</taxon>
        <taxon>Lophotrochozoa</taxon>
        <taxon>Bryozoa</taxon>
        <taxon>Gymnolaemata</taxon>
        <taxon>Cheilostomatida</taxon>
        <taxon>Flustrina</taxon>
        <taxon>Buguloidea</taxon>
        <taxon>Bugulidae</taxon>
        <taxon>Bugula</taxon>
    </lineage>
</organism>
<reference evidence="3" key="1">
    <citation type="submission" date="2020-06" db="EMBL/GenBank/DDBJ databases">
        <title>Draft genome of Bugula neritina, a colonial animal packing powerful symbionts and potential medicines.</title>
        <authorList>
            <person name="Rayko M."/>
        </authorList>
    </citation>
    <scope>NUCLEOTIDE SEQUENCE [LARGE SCALE GENOMIC DNA]</scope>
    <source>
        <strain evidence="3">Kwan_BN1</strain>
    </source>
</reference>
<feature type="transmembrane region" description="Helical" evidence="2">
    <location>
        <begin position="20"/>
        <end position="43"/>
    </location>
</feature>
<accession>A0A7J7KKK5</accession>
<comment type="caution">
    <text evidence="3">The sequence shown here is derived from an EMBL/GenBank/DDBJ whole genome shotgun (WGS) entry which is preliminary data.</text>
</comment>
<keyword evidence="2" id="KW-0812">Transmembrane</keyword>
<feature type="compositionally biased region" description="Low complexity" evidence="1">
    <location>
        <begin position="152"/>
        <end position="166"/>
    </location>
</feature>
<evidence type="ECO:0000256" key="2">
    <source>
        <dbReference type="SAM" id="Phobius"/>
    </source>
</evidence>
<keyword evidence="2" id="KW-0472">Membrane</keyword>
<gene>
    <name evidence="3" type="ORF">EB796_002858</name>
</gene>
<protein>
    <submittedName>
        <fullName evidence="3">Uncharacterized protein</fullName>
    </submittedName>
</protein>
<dbReference type="Proteomes" id="UP000593567">
    <property type="component" value="Unassembled WGS sequence"/>
</dbReference>
<evidence type="ECO:0000256" key="1">
    <source>
        <dbReference type="SAM" id="MobiDB-lite"/>
    </source>
</evidence>
<dbReference type="AlphaFoldDB" id="A0A7J7KKK5"/>